<name>A0A1J4JIR9_9EUKA</name>
<dbReference type="EMBL" id="MLAK01001026">
    <property type="protein sequence ID" value="OHS99072.1"/>
    <property type="molecule type" value="Genomic_DNA"/>
</dbReference>
<feature type="compositionally biased region" description="Low complexity" evidence="1">
    <location>
        <begin position="223"/>
        <end position="235"/>
    </location>
</feature>
<comment type="caution">
    <text evidence="2">The sequence shown here is derived from an EMBL/GenBank/DDBJ whole genome shotgun (WGS) entry which is preliminary data.</text>
</comment>
<evidence type="ECO:0000313" key="2">
    <source>
        <dbReference type="EMBL" id="OHS99072.1"/>
    </source>
</evidence>
<feature type="compositionally biased region" description="Acidic residues" evidence="1">
    <location>
        <begin position="208"/>
        <end position="222"/>
    </location>
</feature>
<dbReference type="Proteomes" id="UP000179807">
    <property type="component" value="Unassembled WGS sequence"/>
</dbReference>
<feature type="region of interest" description="Disordered" evidence="1">
    <location>
        <begin position="72"/>
        <end position="93"/>
    </location>
</feature>
<protein>
    <submittedName>
        <fullName evidence="2">Uncharacterized protein</fullName>
    </submittedName>
</protein>
<sequence>MFRKYDAVQCQNIEKFEKDKHYKFHMSKVYRSKCCVDTTQPELSPRHRMIAQKAEARRKDYMKKSRANISPKFNVKGFPYTSRSSQMGGPPTSIMSQKIRPSPLTTQGFSTSTNNINTTQSSFNSSGLPKSPRSQTSIRYQHGNQTKLFQTGITNTQLFRSPAQYAEPGELDFLGNFVPFKPTQTRHEIAMMSARAAKMREWERSGGLDEEESESEDLEDDLSSVSSDSLRFLDE</sequence>
<gene>
    <name evidence="2" type="ORF">TRFO_08646</name>
</gene>
<feature type="region of interest" description="Disordered" evidence="1">
    <location>
        <begin position="198"/>
        <end position="235"/>
    </location>
</feature>
<dbReference type="OrthoDB" id="10654155at2759"/>
<dbReference type="GeneID" id="94829121"/>
<reference evidence="2" key="1">
    <citation type="submission" date="2016-10" db="EMBL/GenBank/DDBJ databases">
        <authorList>
            <person name="Benchimol M."/>
            <person name="Almeida L.G."/>
            <person name="Vasconcelos A.T."/>
            <person name="Perreira-Neves A."/>
            <person name="Rosa I.A."/>
            <person name="Tasca T."/>
            <person name="Bogo M.R."/>
            <person name="de Souza W."/>
        </authorList>
    </citation>
    <scope>NUCLEOTIDE SEQUENCE [LARGE SCALE GENOMIC DNA]</scope>
    <source>
        <strain evidence="2">K</strain>
    </source>
</reference>
<keyword evidence="3" id="KW-1185">Reference proteome</keyword>
<organism evidence="2 3">
    <name type="scientific">Tritrichomonas foetus</name>
    <dbReference type="NCBI Taxonomy" id="1144522"/>
    <lineage>
        <taxon>Eukaryota</taxon>
        <taxon>Metamonada</taxon>
        <taxon>Parabasalia</taxon>
        <taxon>Tritrichomonadida</taxon>
        <taxon>Tritrichomonadidae</taxon>
        <taxon>Tritrichomonas</taxon>
    </lineage>
</organism>
<dbReference type="RefSeq" id="XP_068352209.1">
    <property type="nucleotide sequence ID" value="XM_068494417.1"/>
</dbReference>
<evidence type="ECO:0000313" key="3">
    <source>
        <dbReference type="Proteomes" id="UP000179807"/>
    </source>
</evidence>
<dbReference type="AlphaFoldDB" id="A0A1J4JIR9"/>
<dbReference type="VEuPathDB" id="TrichDB:TRFO_08646"/>
<evidence type="ECO:0000256" key="1">
    <source>
        <dbReference type="SAM" id="MobiDB-lite"/>
    </source>
</evidence>
<feature type="compositionally biased region" description="Basic and acidic residues" evidence="1">
    <location>
        <begin position="198"/>
        <end position="207"/>
    </location>
</feature>
<feature type="region of interest" description="Disordered" evidence="1">
    <location>
        <begin position="114"/>
        <end position="136"/>
    </location>
</feature>
<feature type="compositionally biased region" description="Low complexity" evidence="1">
    <location>
        <begin position="114"/>
        <end position="126"/>
    </location>
</feature>
<proteinExistence type="predicted"/>
<accession>A0A1J4JIR9</accession>